<dbReference type="Gene3D" id="1.20.120.1200">
    <property type="entry name" value="NADH-ubiquinone/plastoquinone oxidoreductase chain 6, subunit NuoJ"/>
    <property type="match status" value="1"/>
</dbReference>
<feature type="transmembrane region" description="Helical" evidence="11">
    <location>
        <begin position="115"/>
        <end position="137"/>
    </location>
</feature>
<feature type="domain" description="NADH:quinone oxidoreductase/Mrp antiporter transmembrane" evidence="12">
    <location>
        <begin position="173"/>
        <end position="474"/>
    </location>
</feature>
<feature type="region of interest" description="Disordered" evidence="10">
    <location>
        <begin position="56"/>
        <end position="89"/>
    </location>
</feature>
<name>A0A7X0LJZ3_9BACT</name>
<feature type="transmembrane region" description="Helical" evidence="11">
    <location>
        <begin position="245"/>
        <end position="263"/>
    </location>
</feature>
<evidence type="ECO:0000256" key="8">
    <source>
        <dbReference type="ARBA" id="ARBA00023136"/>
    </source>
</evidence>
<dbReference type="InterPro" id="IPR050616">
    <property type="entry name" value="CPA3_Na-H_Antiporter_A"/>
</dbReference>
<dbReference type="Pfam" id="PF13244">
    <property type="entry name" value="MbhD"/>
    <property type="match status" value="1"/>
</dbReference>
<protein>
    <submittedName>
        <fullName evidence="16">Multicomponent K+:H+ antiporter subunit A</fullName>
    </submittedName>
</protein>
<keyword evidence="4" id="KW-1003">Cell membrane</keyword>
<accession>A0A7X0LJZ3</accession>
<feature type="transmembrane region" description="Helical" evidence="11">
    <location>
        <begin position="524"/>
        <end position="550"/>
    </location>
</feature>
<dbReference type="PANTHER" id="PTHR43373">
    <property type="entry name" value="NA(+)/H(+) ANTIPORTER SUBUNIT"/>
    <property type="match status" value="1"/>
</dbReference>
<evidence type="ECO:0000313" key="16">
    <source>
        <dbReference type="EMBL" id="MBB6428433.1"/>
    </source>
</evidence>
<comment type="subcellular location">
    <subcellularLocation>
        <location evidence="1">Cell membrane</location>
        <topology evidence="1">Multi-pass membrane protein</topology>
    </subcellularLocation>
    <subcellularLocation>
        <location evidence="9">Membrane</location>
        <topology evidence="9">Multi-pass membrane protein</topology>
    </subcellularLocation>
</comment>
<feature type="domain" description="MrpA C-terminal/MbhD" evidence="14">
    <location>
        <begin position="682"/>
        <end position="746"/>
    </location>
</feature>
<feature type="transmembrane region" description="Helical" evidence="11">
    <location>
        <begin position="635"/>
        <end position="654"/>
    </location>
</feature>
<organism evidence="16 17">
    <name type="scientific">Algisphaera agarilytica</name>
    <dbReference type="NCBI Taxonomy" id="1385975"/>
    <lineage>
        <taxon>Bacteria</taxon>
        <taxon>Pseudomonadati</taxon>
        <taxon>Planctomycetota</taxon>
        <taxon>Phycisphaerae</taxon>
        <taxon>Phycisphaerales</taxon>
        <taxon>Phycisphaeraceae</taxon>
        <taxon>Algisphaera</taxon>
    </lineage>
</organism>
<dbReference type="PANTHER" id="PTHR43373:SF1">
    <property type="entry name" value="NA(+)_H(+) ANTIPORTER SUBUNIT A"/>
    <property type="match status" value="1"/>
</dbReference>
<dbReference type="Pfam" id="PF00662">
    <property type="entry name" value="Proton_antipo_N"/>
    <property type="match status" value="1"/>
</dbReference>
<keyword evidence="8 11" id="KW-0472">Membrane</keyword>
<proteinExistence type="predicted"/>
<evidence type="ECO:0000259" key="14">
    <source>
        <dbReference type="Pfam" id="PF13244"/>
    </source>
</evidence>
<keyword evidence="17" id="KW-1185">Reference proteome</keyword>
<dbReference type="AlphaFoldDB" id="A0A7X0LJZ3"/>
<evidence type="ECO:0000256" key="9">
    <source>
        <dbReference type="RuleBase" id="RU000320"/>
    </source>
</evidence>
<feature type="transmembrane region" description="Helical" evidence="11">
    <location>
        <begin position="324"/>
        <end position="342"/>
    </location>
</feature>
<dbReference type="GO" id="GO:0006811">
    <property type="term" value="P:monoatomic ion transport"/>
    <property type="evidence" value="ECO:0007669"/>
    <property type="project" value="UniProtKB-KW"/>
</dbReference>
<keyword evidence="2" id="KW-0813">Transport</keyword>
<feature type="transmembrane region" description="Helical" evidence="11">
    <location>
        <begin position="758"/>
        <end position="779"/>
    </location>
</feature>
<feature type="transmembrane region" description="Helical" evidence="11">
    <location>
        <begin position="394"/>
        <end position="414"/>
    </location>
</feature>
<evidence type="ECO:0000256" key="2">
    <source>
        <dbReference type="ARBA" id="ARBA00022448"/>
    </source>
</evidence>
<dbReference type="InterPro" id="IPR001516">
    <property type="entry name" value="Proton_antipo_N"/>
</dbReference>
<dbReference type="Pfam" id="PF00361">
    <property type="entry name" value="Proton_antipo_M"/>
    <property type="match status" value="1"/>
</dbReference>
<feature type="transmembrane region" description="Helical" evidence="11">
    <location>
        <begin position="354"/>
        <end position="374"/>
    </location>
</feature>
<reference evidence="16 17" key="1">
    <citation type="submission" date="2020-08" db="EMBL/GenBank/DDBJ databases">
        <title>Genomic Encyclopedia of Type Strains, Phase IV (KMG-IV): sequencing the most valuable type-strain genomes for metagenomic binning, comparative biology and taxonomic classification.</title>
        <authorList>
            <person name="Goeker M."/>
        </authorList>
    </citation>
    <scope>NUCLEOTIDE SEQUENCE [LARGE SCALE GENOMIC DNA]</scope>
    <source>
        <strain evidence="16 17">DSM 103725</strain>
    </source>
</reference>
<feature type="transmembrane region" description="Helical" evidence="11">
    <location>
        <begin position="701"/>
        <end position="718"/>
    </location>
</feature>
<keyword evidence="5 9" id="KW-0812">Transmembrane</keyword>
<dbReference type="Proteomes" id="UP000541810">
    <property type="component" value="Unassembled WGS sequence"/>
</dbReference>
<feature type="transmembrane region" description="Helical" evidence="11">
    <location>
        <begin position="724"/>
        <end position="746"/>
    </location>
</feature>
<dbReference type="EMBL" id="JACHGY010000001">
    <property type="protein sequence ID" value="MBB6428433.1"/>
    <property type="molecule type" value="Genomic_DNA"/>
</dbReference>
<dbReference type="InterPro" id="IPR025383">
    <property type="entry name" value="MrpA_C/MbhD"/>
</dbReference>
<feature type="compositionally biased region" description="Basic and acidic residues" evidence="10">
    <location>
        <begin position="56"/>
        <end position="84"/>
    </location>
</feature>
<dbReference type="PRINTS" id="PR01434">
    <property type="entry name" value="NADHDHGNASE5"/>
</dbReference>
<evidence type="ECO:0000256" key="4">
    <source>
        <dbReference type="ARBA" id="ARBA00022475"/>
    </source>
</evidence>
<keyword evidence="3" id="KW-0050">Antiport</keyword>
<dbReference type="InterPro" id="IPR001750">
    <property type="entry name" value="ND/Mrp_TM"/>
</dbReference>
<keyword evidence="6 11" id="KW-1133">Transmembrane helix</keyword>
<feature type="domain" description="NADH-Ubiquinone oxidoreductase (complex I) chain 5 N-terminal" evidence="13">
    <location>
        <begin position="101"/>
        <end position="141"/>
    </location>
</feature>
<evidence type="ECO:0000256" key="3">
    <source>
        <dbReference type="ARBA" id="ARBA00022449"/>
    </source>
</evidence>
<feature type="transmembrane region" description="Helical" evidence="11">
    <location>
        <begin position="570"/>
        <end position="596"/>
    </location>
</feature>
<feature type="transmembrane region" description="Helical" evidence="11">
    <location>
        <begin position="149"/>
        <end position="167"/>
    </location>
</feature>
<dbReference type="InterPro" id="IPR046806">
    <property type="entry name" value="MrpA_C/MbhE"/>
</dbReference>
<comment type="caution">
    <text evidence="16">The sequence shown here is derived from an EMBL/GenBank/DDBJ whole genome shotgun (WGS) entry which is preliminary data.</text>
</comment>
<gene>
    <name evidence="16" type="ORF">HNQ40_000239</name>
</gene>
<feature type="transmembrane region" description="Helical" evidence="11">
    <location>
        <begin position="465"/>
        <end position="489"/>
    </location>
</feature>
<evidence type="ECO:0000259" key="12">
    <source>
        <dbReference type="Pfam" id="PF00361"/>
    </source>
</evidence>
<evidence type="ECO:0000256" key="11">
    <source>
        <dbReference type="SAM" id="Phobius"/>
    </source>
</evidence>
<sequence>MTLWLPKAWLAPRVLLAVSGPALAFVLVLSHLGAHGIEGGLTHIEGGHHDEHVEHADEKHHDETADHGEKTDAEYDKAKDKSHDAPALTHEAPQGTAAISWIPSMNLNLAFLADGLGGFFALLVSGIGVLIVLYARGYFGNTEEAQRDLYRFYPTLGFFATAMMGVVLADYTLLTLVFWELTSISSFLLIGWDRYDKHAIKLAKQAFFTTGLGGMGLLGGIALFGYETGIWRWSDMIAQAGEIDFGSAGVLWSFVLMFIGAGSKSAQWPLHYWLPGAMAAPTPVSAYLHSATMVKAGVFLVGRLLPVFAPGVYAGQAADTGLDIWPYVITWFGAVTMLYGGITAVNQHDLKRIFAYTTVSQLGLLMAMYGLAGFSYHDLPTIDFDITQIANHAFYKAPLFITAGAIGHVASRSLPELFGAFHKHKAICLTMLLAGYALAAGPGTISFAAKELFLYAIVHAAKYEPWLWLILVMTIVTAACNVAIFVRLLTTLMGWKFGLQGDDGKEDDHAHHDHHPHEHGFWGALIWLPAVPLVALQYLGGIITPLWNAIFLPFEKYAFYEGFHGHVPSLLHALLHPGLPLMFSLLAIILGVGLGLSKLLRGQHTDINDSIYPAVESLCVRCGRSLFALLQNGNLRYYILLVLVTLSATFVLTVNHDRAMIDVVGTEAAKAFEFAPGVILGVLICASALLLPVLSQRVIRVLLLGSCGFTVVAMYIIYQAPDLALTQLMVEIISVLLFVLVLRLLPDDPEHKRRVGRSWRAAVAIVAGLIFGWMTLVAATGDPAQQLGEWFVQNSYHGEKLADGTYGRGGGGFNVVNVILVDFRGFDTLGEVTVLALAALGVWSMLPGRRKELENL</sequence>
<keyword evidence="7" id="KW-0406">Ion transport</keyword>
<evidence type="ECO:0000256" key="6">
    <source>
        <dbReference type="ARBA" id="ARBA00022989"/>
    </source>
</evidence>
<dbReference type="GO" id="GO:0015297">
    <property type="term" value="F:antiporter activity"/>
    <property type="evidence" value="ECO:0007669"/>
    <property type="project" value="UniProtKB-KW"/>
</dbReference>
<evidence type="ECO:0000256" key="1">
    <source>
        <dbReference type="ARBA" id="ARBA00004651"/>
    </source>
</evidence>
<evidence type="ECO:0000256" key="7">
    <source>
        <dbReference type="ARBA" id="ARBA00023065"/>
    </source>
</evidence>
<evidence type="ECO:0000256" key="10">
    <source>
        <dbReference type="SAM" id="MobiDB-lite"/>
    </source>
</evidence>
<dbReference type="InterPro" id="IPR042106">
    <property type="entry name" value="Nuo/plastoQ_OxRdtase_6_NuoJ"/>
</dbReference>
<dbReference type="Pfam" id="PF20501">
    <property type="entry name" value="MbhE"/>
    <property type="match status" value="1"/>
</dbReference>
<feature type="transmembrane region" description="Helical" evidence="11">
    <location>
        <begin position="205"/>
        <end position="225"/>
    </location>
</feature>
<evidence type="ECO:0000256" key="5">
    <source>
        <dbReference type="ARBA" id="ARBA00022692"/>
    </source>
</evidence>
<evidence type="ECO:0000259" key="13">
    <source>
        <dbReference type="Pfam" id="PF00662"/>
    </source>
</evidence>
<evidence type="ECO:0000259" key="15">
    <source>
        <dbReference type="Pfam" id="PF20501"/>
    </source>
</evidence>
<feature type="transmembrane region" description="Helical" evidence="11">
    <location>
        <begin position="828"/>
        <end position="846"/>
    </location>
</feature>
<dbReference type="GO" id="GO:0005886">
    <property type="term" value="C:plasma membrane"/>
    <property type="evidence" value="ECO:0007669"/>
    <property type="project" value="UniProtKB-SubCell"/>
</dbReference>
<feature type="domain" description="MrpA C-terminal/MbhE" evidence="15">
    <location>
        <begin position="760"/>
        <end position="847"/>
    </location>
</feature>
<evidence type="ECO:0000313" key="17">
    <source>
        <dbReference type="Proteomes" id="UP000541810"/>
    </source>
</evidence>
<feature type="transmembrane region" description="Helical" evidence="11">
    <location>
        <begin position="674"/>
        <end position="694"/>
    </location>
</feature>
<feature type="transmembrane region" description="Helical" evidence="11">
    <location>
        <begin position="426"/>
        <end position="445"/>
    </location>
</feature>